<comment type="caution">
    <text evidence="2">The sequence shown here is derived from an EMBL/GenBank/DDBJ whole genome shotgun (WGS) entry which is preliminary data.</text>
</comment>
<dbReference type="Proteomes" id="UP000291107">
    <property type="component" value="Unassembled WGS sequence"/>
</dbReference>
<accession>A0A4Q4L180</accession>
<reference evidence="2 3" key="1">
    <citation type="submission" date="2019-02" db="EMBL/GenBank/DDBJ databases">
        <title>Genome of Pseudomonas korensis isolated from heavy metal contaminated environment.</title>
        <authorList>
            <person name="Ayangbenro A.S."/>
            <person name="Babalola O."/>
        </authorList>
    </citation>
    <scope>NUCLEOTIDE SEQUENCE [LARGE SCALE GENOMIC DNA]</scope>
    <source>
        <strain evidence="2 3">AB36</strain>
    </source>
</reference>
<gene>
    <name evidence="2" type="ORF">EVS84_19670</name>
</gene>
<name>A0A4Q4L180_9PSED</name>
<organism evidence="2 3">
    <name type="scientific">Pseudomonas koreensis</name>
    <dbReference type="NCBI Taxonomy" id="198620"/>
    <lineage>
        <taxon>Bacteria</taxon>
        <taxon>Pseudomonadati</taxon>
        <taxon>Pseudomonadota</taxon>
        <taxon>Gammaproteobacteria</taxon>
        <taxon>Pseudomonadales</taxon>
        <taxon>Pseudomonadaceae</taxon>
        <taxon>Pseudomonas</taxon>
    </lineage>
</organism>
<keyword evidence="1" id="KW-0732">Signal</keyword>
<protein>
    <submittedName>
        <fullName evidence="2">Uncharacterized protein</fullName>
    </submittedName>
</protein>
<evidence type="ECO:0000313" key="3">
    <source>
        <dbReference type="Proteomes" id="UP000291107"/>
    </source>
</evidence>
<evidence type="ECO:0000256" key="1">
    <source>
        <dbReference type="SAM" id="SignalP"/>
    </source>
</evidence>
<evidence type="ECO:0000313" key="2">
    <source>
        <dbReference type="EMBL" id="RYM39759.1"/>
    </source>
</evidence>
<feature type="signal peptide" evidence="1">
    <location>
        <begin position="1"/>
        <end position="24"/>
    </location>
</feature>
<proteinExistence type="predicted"/>
<dbReference type="EMBL" id="SEUB01000007">
    <property type="protein sequence ID" value="RYM39759.1"/>
    <property type="molecule type" value="Genomic_DNA"/>
</dbReference>
<feature type="chain" id="PRO_5020752644" evidence="1">
    <location>
        <begin position="25"/>
        <end position="59"/>
    </location>
</feature>
<dbReference type="RefSeq" id="WP_122603683.1">
    <property type="nucleotide sequence ID" value="NZ_SEUB01000007.1"/>
</dbReference>
<dbReference type="AlphaFoldDB" id="A0A4Q4L180"/>
<sequence length="59" mass="6315">MNIRQALFAVPLLVAALSSPAVFAVDESDAVKKPECPKGQVWDSKTQQCVLQTSATTQP</sequence>